<dbReference type="InParanoid" id="A0A067MXT6"/>
<dbReference type="Proteomes" id="UP000027195">
    <property type="component" value="Unassembled WGS sequence"/>
</dbReference>
<dbReference type="HOGENOM" id="CLU_2412976_0_0_1"/>
<evidence type="ECO:0000313" key="1">
    <source>
        <dbReference type="EMBL" id="KDQ20578.1"/>
    </source>
</evidence>
<dbReference type="AlphaFoldDB" id="A0A067MXT6"/>
<dbReference type="EMBL" id="KL198017">
    <property type="protein sequence ID" value="KDQ20578.1"/>
    <property type="molecule type" value="Genomic_DNA"/>
</dbReference>
<protein>
    <submittedName>
        <fullName evidence="1">Uncharacterized protein</fullName>
    </submittedName>
</protein>
<evidence type="ECO:0000313" key="2">
    <source>
        <dbReference type="Proteomes" id="UP000027195"/>
    </source>
</evidence>
<gene>
    <name evidence="1" type="ORF">BOTBODRAFT_26584</name>
</gene>
<accession>A0A067MXT6</accession>
<reference evidence="2" key="1">
    <citation type="journal article" date="2014" name="Proc. Natl. Acad. Sci. U.S.A.">
        <title>Extensive sampling of basidiomycete genomes demonstrates inadequacy of the white-rot/brown-rot paradigm for wood decay fungi.</title>
        <authorList>
            <person name="Riley R."/>
            <person name="Salamov A.A."/>
            <person name="Brown D.W."/>
            <person name="Nagy L.G."/>
            <person name="Floudas D."/>
            <person name="Held B.W."/>
            <person name="Levasseur A."/>
            <person name="Lombard V."/>
            <person name="Morin E."/>
            <person name="Otillar R."/>
            <person name="Lindquist E.A."/>
            <person name="Sun H."/>
            <person name="LaButti K.M."/>
            <person name="Schmutz J."/>
            <person name="Jabbour D."/>
            <person name="Luo H."/>
            <person name="Baker S.E."/>
            <person name="Pisabarro A.G."/>
            <person name="Walton J.D."/>
            <person name="Blanchette R.A."/>
            <person name="Henrissat B."/>
            <person name="Martin F."/>
            <person name="Cullen D."/>
            <person name="Hibbett D.S."/>
            <person name="Grigoriev I.V."/>
        </authorList>
    </citation>
    <scope>NUCLEOTIDE SEQUENCE [LARGE SCALE GENOMIC DNA]</scope>
    <source>
        <strain evidence="2">FD-172 SS1</strain>
    </source>
</reference>
<name>A0A067MXT6_BOTB1</name>
<organism evidence="1 2">
    <name type="scientific">Botryobasidium botryosum (strain FD-172 SS1)</name>
    <dbReference type="NCBI Taxonomy" id="930990"/>
    <lineage>
        <taxon>Eukaryota</taxon>
        <taxon>Fungi</taxon>
        <taxon>Dikarya</taxon>
        <taxon>Basidiomycota</taxon>
        <taxon>Agaricomycotina</taxon>
        <taxon>Agaricomycetes</taxon>
        <taxon>Cantharellales</taxon>
        <taxon>Botryobasidiaceae</taxon>
        <taxon>Botryobasidium</taxon>
    </lineage>
</organism>
<sequence>MKLPAQSLRDASFFLTPLVLSITPTAPGPGGISREGSGAWMCIATVQVRTLFTARAPVHLTSQRTPPLHARGCTLACTPRCPSLCVHENTYA</sequence>
<proteinExistence type="predicted"/>
<keyword evidence="2" id="KW-1185">Reference proteome</keyword>